<dbReference type="CDD" id="cd00412">
    <property type="entry name" value="pyrophosphatase"/>
    <property type="match status" value="1"/>
</dbReference>
<comment type="caution">
    <text evidence="8">The sequence shown here is derived from an EMBL/GenBank/DDBJ whole genome shotgun (WGS) entry which is preliminary data.</text>
</comment>
<dbReference type="Gene3D" id="3.90.80.10">
    <property type="entry name" value="Inorganic pyrophosphatase"/>
    <property type="match status" value="1"/>
</dbReference>
<comment type="similarity">
    <text evidence="7">Belongs to the PPase family.</text>
</comment>
<evidence type="ECO:0000256" key="2">
    <source>
        <dbReference type="ARBA" id="ARBA00022490"/>
    </source>
</evidence>
<comment type="catalytic activity">
    <reaction evidence="6 7">
        <text>diphosphate + H2O = 2 phosphate + H(+)</text>
        <dbReference type="Rhea" id="RHEA:24576"/>
        <dbReference type="ChEBI" id="CHEBI:15377"/>
        <dbReference type="ChEBI" id="CHEBI:15378"/>
        <dbReference type="ChEBI" id="CHEBI:33019"/>
        <dbReference type="ChEBI" id="CHEBI:43474"/>
        <dbReference type="EC" id="3.6.1.1"/>
    </reaction>
</comment>
<protein>
    <recommendedName>
        <fullName evidence="7">Inorganic pyrophosphatase</fullName>
        <ecNumber evidence="7">3.6.1.1</ecNumber>
    </recommendedName>
    <alternativeName>
        <fullName evidence="7">Pyrophosphate phospho-hydrolase</fullName>
        <shortName evidence="7">PPase</shortName>
    </alternativeName>
</protein>
<feature type="binding site" evidence="7">
    <location>
        <position position="71"/>
    </location>
    <ligand>
        <name>Mg(2+)</name>
        <dbReference type="ChEBI" id="CHEBI:18420"/>
        <label>2</label>
    </ligand>
</feature>
<feature type="binding site" evidence="7">
    <location>
        <position position="140"/>
    </location>
    <ligand>
        <name>substrate</name>
    </ligand>
</feature>
<evidence type="ECO:0000256" key="4">
    <source>
        <dbReference type="ARBA" id="ARBA00022801"/>
    </source>
</evidence>
<dbReference type="InterPro" id="IPR036649">
    <property type="entry name" value="Pyrophosphatase_sf"/>
</dbReference>
<evidence type="ECO:0000256" key="1">
    <source>
        <dbReference type="ARBA" id="ARBA00001946"/>
    </source>
</evidence>
<feature type="binding site" evidence="7">
    <location>
        <position position="66"/>
    </location>
    <ligand>
        <name>Mg(2+)</name>
        <dbReference type="ChEBI" id="CHEBI:18420"/>
        <label>1</label>
    </ligand>
</feature>
<dbReference type="Proteomes" id="UP000648801">
    <property type="component" value="Unassembled WGS sequence"/>
</dbReference>
<reference evidence="8" key="2">
    <citation type="submission" date="2020-09" db="EMBL/GenBank/DDBJ databases">
        <authorList>
            <person name="Sun Q."/>
            <person name="Zhou Y."/>
        </authorList>
    </citation>
    <scope>NUCLEOTIDE SEQUENCE</scope>
    <source>
        <strain evidence="8">CGMCC 1.15447</strain>
    </source>
</reference>
<dbReference type="GO" id="GO:0005737">
    <property type="term" value="C:cytoplasm"/>
    <property type="evidence" value="ECO:0007669"/>
    <property type="project" value="UniProtKB-SubCell"/>
</dbReference>
<dbReference type="GO" id="GO:0004427">
    <property type="term" value="F:inorganic diphosphate phosphatase activity"/>
    <property type="evidence" value="ECO:0007669"/>
    <property type="project" value="UniProtKB-UniRule"/>
</dbReference>
<dbReference type="Pfam" id="PF00719">
    <property type="entry name" value="Pyrophosphatase"/>
    <property type="match status" value="1"/>
</dbReference>
<keyword evidence="5 7" id="KW-0460">Magnesium</keyword>
<comment type="subcellular location">
    <subcellularLocation>
        <location evidence="7">Cytoplasm</location>
    </subcellularLocation>
</comment>
<feature type="binding site" evidence="7">
    <location>
        <position position="71"/>
    </location>
    <ligand>
        <name>Mg(2+)</name>
        <dbReference type="ChEBI" id="CHEBI:18420"/>
        <label>1</label>
    </ligand>
</feature>
<dbReference type="EC" id="3.6.1.1" evidence="7"/>
<keyword evidence="2 7" id="KW-0963">Cytoplasm</keyword>
<gene>
    <name evidence="7 8" type="primary">ppa</name>
    <name evidence="8" type="ORF">GCM10011507_25880</name>
</gene>
<evidence type="ECO:0000256" key="3">
    <source>
        <dbReference type="ARBA" id="ARBA00022723"/>
    </source>
</evidence>
<keyword evidence="9" id="KW-1185">Reference proteome</keyword>
<sequence length="185" mass="21230">MTNYLELPIGEESPEVINAVIEIPRDGSNKYEYDKKLHVFRLDRNLYSPVHYPGDYGFVPSTLAEDADPLDVLVLVDAPSFSGCVQAVRPIGLLEMLDQGVPDEKVLCVGKNNPRYKDVFNYSQIYPHMLREITHFFSIYKDLEGKRVEVKGWRDADYARKKVVEAKQRFIDNKVKPVELPVAKK</sequence>
<keyword evidence="3 7" id="KW-0479">Metal-binding</keyword>
<dbReference type="FunFam" id="3.90.80.10:FF:000003">
    <property type="entry name" value="Inorganic pyrophosphatase"/>
    <property type="match status" value="1"/>
</dbReference>
<dbReference type="AlphaFoldDB" id="A0A916RY56"/>
<dbReference type="GO" id="GO:0006796">
    <property type="term" value="P:phosphate-containing compound metabolic process"/>
    <property type="evidence" value="ECO:0007669"/>
    <property type="project" value="InterPro"/>
</dbReference>
<feature type="binding site" evidence="7">
    <location>
        <position position="44"/>
    </location>
    <ligand>
        <name>substrate</name>
    </ligand>
</feature>
<feature type="binding site" evidence="7">
    <location>
        <position position="30"/>
    </location>
    <ligand>
        <name>substrate</name>
    </ligand>
</feature>
<dbReference type="InterPro" id="IPR008162">
    <property type="entry name" value="Pyrophosphatase"/>
</dbReference>
<evidence type="ECO:0000313" key="9">
    <source>
        <dbReference type="Proteomes" id="UP000648801"/>
    </source>
</evidence>
<comment type="cofactor">
    <cofactor evidence="1 7">
        <name>Mg(2+)</name>
        <dbReference type="ChEBI" id="CHEBI:18420"/>
    </cofactor>
</comment>
<comment type="function">
    <text evidence="7">Catalyzes the hydrolysis of inorganic pyrophosphate (PPi) forming two phosphate ions.</text>
</comment>
<dbReference type="SUPFAM" id="SSF50324">
    <property type="entry name" value="Inorganic pyrophosphatase"/>
    <property type="match status" value="1"/>
</dbReference>
<accession>A0A916RY56</accession>
<keyword evidence="4 7" id="KW-0378">Hydrolase</keyword>
<evidence type="ECO:0000313" key="8">
    <source>
        <dbReference type="EMBL" id="GGA73080.1"/>
    </source>
</evidence>
<evidence type="ECO:0000256" key="6">
    <source>
        <dbReference type="ARBA" id="ARBA00047820"/>
    </source>
</evidence>
<dbReference type="RefSeq" id="WP_188759638.1">
    <property type="nucleotide sequence ID" value="NZ_BMJB01000001.1"/>
</dbReference>
<dbReference type="GO" id="GO:0000287">
    <property type="term" value="F:magnesium ion binding"/>
    <property type="evidence" value="ECO:0007669"/>
    <property type="project" value="UniProtKB-UniRule"/>
</dbReference>
<feature type="binding site" evidence="7">
    <location>
        <position position="56"/>
    </location>
    <ligand>
        <name>substrate</name>
    </ligand>
</feature>
<comment type="subunit">
    <text evidence="7">Homohexamer.</text>
</comment>
<dbReference type="HAMAP" id="MF_00209">
    <property type="entry name" value="Inorganic_PPase"/>
    <property type="match status" value="1"/>
</dbReference>
<feature type="binding site" evidence="7">
    <location>
        <position position="103"/>
    </location>
    <ligand>
        <name>Mg(2+)</name>
        <dbReference type="ChEBI" id="CHEBI:18420"/>
        <label>1</label>
    </ligand>
</feature>
<evidence type="ECO:0000256" key="7">
    <source>
        <dbReference type="HAMAP-Rule" id="MF_00209"/>
    </source>
</evidence>
<reference evidence="8" key="1">
    <citation type="journal article" date="2014" name="Int. J. Syst. Evol. Microbiol.">
        <title>Complete genome sequence of Corynebacterium casei LMG S-19264T (=DSM 44701T), isolated from a smear-ripened cheese.</title>
        <authorList>
            <consortium name="US DOE Joint Genome Institute (JGI-PGF)"/>
            <person name="Walter F."/>
            <person name="Albersmeier A."/>
            <person name="Kalinowski J."/>
            <person name="Ruckert C."/>
        </authorList>
    </citation>
    <scope>NUCLEOTIDE SEQUENCE</scope>
    <source>
        <strain evidence="8">CGMCC 1.15447</strain>
    </source>
</reference>
<name>A0A916RY56_9BACT</name>
<organism evidence="8 9">
    <name type="scientific">Edaphobacter acidisoli</name>
    <dbReference type="NCBI Taxonomy" id="2040573"/>
    <lineage>
        <taxon>Bacteria</taxon>
        <taxon>Pseudomonadati</taxon>
        <taxon>Acidobacteriota</taxon>
        <taxon>Terriglobia</taxon>
        <taxon>Terriglobales</taxon>
        <taxon>Acidobacteriaceae</taxon>
        <taxon>Edaphobacter</taxon>
    </lineage>
</organism>
<proteinExistence type="inferred from homology"/>
<dbReference type="PANTHER" id="PTHR10286">
    <property type="entry name" value="INORGANIC PYROPHOSPHATASE"/>
    <property type="match status" value="1"/>
</dbReference>
<dbReference type="EMBL" id="BMJB01000001">
    <property type="protein sequence ID" value="GGA73080.1"/>
    <property type="molecule type" value="Genomic_DNA"/>
</dbReference>
<evidence type="ECO:0000256" key="5">
    <source>
        <dbReference type="ARBA" id="ARBA00022842"/>
    </source>
</evidence>